<keyword evidence="1" id="KW-0472">Membrane</keyword>
<sequence length="134" mass="15324">MNIAWQTTTESISPFLMLGFLSSFNLIYTIDGRIVQRTGNGIRTIFDRRFITRTDGLLLRTIEIAVLFGLPFLTDNFFGNLYANYQHYFLSYLVFLGIWTYLVPIRGQLGGRFSRNEKVGISLSVLVGFLPIIV</sequence>
<feature type="transmembrane region" description="Helical" evidence="1">
    <location>
        <begin position="85"/>
        <end position="105"/>
    </location>
</feature>
<name>A0A2H1FBU5_9ARCH</name>
<feature type="transmembrane region" description="Helical" evidence="1">
    <location>
        <begin position="12"/>
        <end position="30"/>
    </location>
</feature>
<protein>
    <submittedName>
        <fullName evidence="2">Uncharacterized protein</fullName>
    </submittedName>
</protein>
<keyword evidence="1" id="KW-1133">Transmembrane helix</keyword>
<organism evidence="2 3">
    <name type="scientific">Candidatus Nitrosotalea okcheonensis</name>
    <dbReference type="NCBI Taxonomy" id="1903276"/>
    <lineage>
        <taxon>Archaea</taxon>
        <taxon>Nitrososphaerota</taxon>
        <taxon>Nitrososphaeria</taxon>
        <taxon>Nitrosotaleales</taxon>
        <taxon>Nitrosotaleaceae</taxon>
        <taxon>Nitrosotalea</taxon>
    </lineage>
</organism>
<keyword evidence="3" id="KW-1185">Reference proteome</keyword>
<feature type="transmembrane region" description="Helical" evidence="1">
    <location>
        <begin position="57"/>
        <end position="73"/>
    </location>
</feature>
<reference evidence="3" key="1">
    <citation type="submission" date="2017-03" db="EMBL/GenBank/DDBJ databases">
        <authorList>
            <person name="Herbold C."/>
        </authorList>
    </citation>
    <scope>NUCLEOTIDE SEQUENCE [LARGE SCALE GENOMIC DNA]</scope>
</reference>
<dbReference type="RefSeq" id="WP_157926416.1">
    <property type="nucleotide sequence ID" value="NZ_LT841358.1"/>
</dbReference>
<evidence type="ECO:0000256" key="1">
    <source>
        <dbReference type="SAM" id="Phobius"/>
    </source>
</evidence>
<dbReference type="Proteomes" id="UP000230607">
    <property type="component" value="Chromosome 1"/>
</dbReference>
<proteinExistence type="predicted"/>
<dbReference type="AlphaFoldDB" id="A0A2H1FBU5"/>
<dbReference type="EMBL" id="LT841358">
    <property type="protein sequence ID" value="SMH70240.1"/>
    <property type="molecule type" value="Genomic_DNA"/>
</dbReference>
<keyword evidence="1" id="KW-0812">Transmembrane</keyword>
<gene>
    <name evidence="2" type="ORF">NCS_10047</name>
</gene>
<evidence type="ECO:0000313" key="2">
    <source>
        <dbReference type="EMBL" id="SMH70240.1"/>
    </source>
</evidence>
<accession>A0A2H1FBU5</accession>
<evidence type="ECO:0000313" key="3">
    <source>
        <dbReference type="Proteomes" id="UP000230607"/>
    </source>
</evidence>